<dbReference type="EC" id="2.3.2.27" evidence="2"/>
<evidence type="ECO:0000259" key="10">
    <source>
        <dbReference type="PROSITE" id="PS50089"/>
    </source>
</evidence>
<dbReference type="SUPFAM" id="SSF57850">
    <property type="entry name" value="RING/U-box"/>
    <property type="match status" value="1"/>
</dbReference>
<feature type="domain" description="RING-type" evidence="10">
    <location>
        <begin position="102"/>
        <end position="144"/>
    </location>
</feature>
<comment type="similarity">
    <text evidence="6">Belongs to the RING-type zinc finger family. ATL subfamily.</text>
</comment>
<keyword evidence="5" id="KW-0862">Zinc</keyword>
<dbReference type="PANTHER" id="PTHR14155:SF626">
    <property type="entry name" value="RING-TYPE DOMAIN-CONTAINING PROTEIN"/>
    <property type="match status" value="1"/>
</dbReference>
<reference evidence="11" key="1">
    <citation type="journal article" date="2018" name="DNA Res.">
        <title>Multiple hybrid de novo genome assembly of finger millet, an orphan allotetraploid crop.</title>
        <authorList>
            <person name="Hatakeyama M."/>
            <person name="Aluri S."/>
            <person name="Balachadran M.T."/>
            <person name="Sivarajan S.R."/>
            <person name="Patrignani A."/>
            <person name="Gruter S."/>
            <person name="Poveda L."/>
            <person name="Shimizu-Inatsugi R."/>
            <person name="Baeten J."/>
            <person name="Francoijs K.J."/>
            <person name="Nataraja K.N."/>
            <person name="Reddy Y.A.N."/>
            <person name="Phadnis S."/>
            <person name="Ravikumar R.L."/>
            <person name="Schlapbach R."/>
            <person name="Sreeman S.M."/>
            <person name="Shimizu K.K."/>
        </authorList>
    </citation>
    <scope>NUCLEOTIDE SEQUENCE</scope>
</reference>
<keyword evidence="9" id="KW-0472">Membrane</keyword>
<dbReference type="SMART" id="SM00184">
    <property type="entry name" value="RING"/>
    <property type="match status" value="1"/>
</dbReference>
<evidence type="ECO:0000313" key="11">
    <source>
        <dbReference type="EMBL" id="GJN38096.1"/>
    </source>
</evidence>
<evidence type="ECO:0000256" key="4">
    <source>
        <dbReference type="ARBA" id="ARBA00022771"/>
    </source>
</evidence>
<accession>A0AAV5FSY5</accession>
<evidence type="ECO:0000256" key="3">
    <source>
        <dbReference type="ARBA" id="ARBA00022723"/>
    </source>
</evidence>
<keyword evidence="9" id="KW-0812">Transmembrane</keyword>
<feature type="transmembrane region" description="Helical" evidence="9">
    <location>
        <begin position="33"/>
        <end position="51"/>
    </location>
</feature>
<keyword evidence="9" id="KW-1133">Transmembrane helix</keyword>
<sequence>MSSNSSTTLPGAVAPSPCCCSARTLLDAAATIVAFRVLLAVFFLFLCFVLLRQRWRRNDARVVQEQPPPPMQQQKPKLGLDAAAIALLPSFPYRRAGADAECAVCLGDLDEGQTVRRLPGCGHVFHRECIDVWLASNASCPVRERRGVLFRGATGSMRRPDRDVGRRDGVVGCGGSREGPEHTTGSWKRRPGLIS</sequence>
<evidence type="ECO:0000256" key="9">
    <source>
        <dbReference type="SAM" id="Phobius"/>
    </source>
</evidence>
<dbReference type="PROSITE" id="PS50089">
    <property type="entry name" value="ZF_RING_2"/>
    <property type="match status" value="1"/>
</dbReference>
<keyword evidence="4 7" id="KW-0863">Zinc-finger</keyword>
<evidence type="ECO:0000256" key="5">
    <source>
        <dbReference type="ARBA" id="ARBA00022833"/>
    </source>
</evidence>
<evidence type="ECO:0000313" key="12">
    <source>
        <dbReference type="Proteomes" id="UP001054889"/>
    </source>
</evidence>
<dbReference type="InterPro" id="IPR001841">
    <property type="entry name" value="Znf_RING"/>
</dbReference>
<proteinExistence type="inferred from homology"/>
<dbReference type="Gene3D" id="3.30.40.10">
    <property type="entry name" value="Zinc/RING finger domain, C3HC4 (zinc finger)"/>
    <property type="match status" value="1"/>
</dbReference>
<evidence type="ECO:0000256" key="7">
    <source>
        <dbReference type="PROSITE-ProRule" id="PRU00175"/>
    </source>
</evidence>
<dbReference type="GO" id="GO:0008270">
    <property type="term" value="F:zinc ion binding"/>
    <property type="evidence" value="ECO:0007669"/>
    <property type="project" value="UniProtKB-KW"/>
</dbReference>
<dbReference type="PANTHER" id="PTHR14155">
    <property type="entry name" value="RING FINGER DOMAIN-CONTAINING"/>
    <property type="match status" value="1"/>
</dbReference>
<dbReference type="CDD" id="cd16461">
    <property type="entry name" value="RING-H2_EL5-like"/>
    <property type="match status" value="1"/>
</dbReference>
<comment type="catalytic activity">
    <reaction evidence="1">
        <text>S-ubiquitinyl-[E2 ubiquitin-conjugating enzyme]-L-cysteine + [acceptor protein]-L-lysine = [E2 ubiquitin-conjugating enzyme]-L-cysteine + N(6)-ubiquitinyl-[acceptor protein]-L-lysine.</text>
        <dbReference type="EC" id="2.3.2.27"/>
    </reaction>
</comment>
<comment type="caution">
    <text evidence="11">The sequence shown here is derived from an EMBL/GenBank/DDBJ whole genome shotgun (WGS) entry which is preliminary data.</text>
</comment>
<dbReference type="InterPro" id="IPR053238">
    <property type="entry name" value="RING-H2_zinc_finger"/>
</dbReference>
<evidence type="ECO:0000256" key="6">
    <source>
        <dbReference type="ARBA" id="ARBA00024209"/>
    </source>
</evidence>
<evidence type="ECO:0000256" key="8">
    <source>
        <dbReference type="SAM" id="MobiDB-lite"/>
    </source>
</evidence>
<evidence type="ECO:0000256" key="2">
    <source>
        <dbReference type="ARBA" id="ARBA00012483"/>
    </source>
</evidence>
<name>A0AAV5FSY5_ELECO</name>
<dbReference type="InterPro" id="IPR013083">
    <property type="entry name" value="Znf_RING/FYVE/PHD"/>
</dbReference>
<evidence type="ECO:0000256" key="1">
    <source>
        <dbReference type="ARBA" id="ARBA00000900"/>
    </source>
</evidence>
<keyword evidence="3" id="KW-0479">Metal-binding</keyword>
<keyword evidence="12" id="KW-1185">Reference proteome</keyword>
<dbReference type="GO" id="GO:0061630">
    <property type="term" value="F:ubiquitin protein ligase activity"/>
    <property type="evidence" value="ECO:0007669"/>
    <property type="project" value="UniProtKB-EC"/>
</dbReference>
<gene>
    <name evidence="11" type="primary">gb27108</name>
    <name evidence="11" type="ORF">PR202_gb27108</name>
</gene>
<reference evidence="11" key="2">
    <citation type="submission" date="2021-12" db="EMBL/GenBank/DDBJ databases">
        <title>Resequencing data analysis of finger millet.</title>
        <authorList>
            <person name="Hatakeyama M."/>
            <person name="Aluri S."/>
            <person name="Balachadran M.T."/>
            <person name="Sivarajan S.R."/>
            <person name="Poveda L."/>
            <person name="Shimizu-Inatsugi R."/>
            <person name="Schlapbach R."/>
            <person name="Sreeman S.M."/>
            <person name="Shimizu K.K."/>
        </authorList>
    </citation>
    <scope>NUCLEOTIDE SEQUENCE</scope>
</reference>
<feature type="region of interest" description="Disordered" evidence="8">
    <location>
        <begin position="156"/>
        <end position="195"/>
    </location>
</feature>
<dbReference type="EMBL" id="BQKI01000095">
    <property type="protein sequence ID" value="GJN38096.1"/>
    <property type="molecule type" value="Genomic_DNA"/>
</dbReference>
<dbReference type="AlphaFoldDB" id="A0AAV5FSY5"/>
<organism evidence="11 12">
    <name type="scientific">Eleusine coracana subsp. coracana</name>
    <dbReference type="NCBI Taxonomy" id="191504"/>
    <lineage>
        <taxon>Eukaryota</taxon>
        <taxon>Viridiplantae</taxon>
        <taxon>Streptophyta</taxon>
        <taxon>Embryophyta</taxon>
        <taxon>Tracheophyta</taxon>
        <taxon>Spermatophyta</taxon>
        <taxon>Magnoliopsida</taxon>
        <taxon>Liliopsida</taxon>
        <taxon>Poales</taxon>
        <taxon>Poaceae</taxon>
        <taxon>PACMAD clade</taxon>
        <taxon>Chloridoideae</taxon>
        <taxon>Cynodonteae</taxon>
        <taxon>Eleusininae</taxon>
        <taxon>Eleusine</taxon>
    </lineage>
</organism>
<dbReference type="Proteomes" id="UP001054889">
    <property type="component" value="Unassembled WGS sequence"/>
</dbReference>
<dbReference type="Pfam" id="PF13639">
    <property type="entry name" value="zf-RING_2"/>
    <property type="match status" value="1"/>
</dbReference>
<feature type="compositionally biased region" description="Basic and acidic residues" evidence="8">
    <location>
        <begin position="158"/>
        <end position="169"/>
    </location>
</feature>
<protein>
    <recommendedName>
        <fullName evidence="2">RING-type E3 ubiquitin transferase</fullName>
        <ecNumber evidence="2">2.3.2.27</ecNumber>
    </recommendedName>
</protein>